<dbReference type="SUPFAM" id="SSF74982">
    <property type="entry name" value="Small protein B (SmpB)"/>
    <property type="match status" value="1"/>
</dbReference>
<dbReference type="InterPro" id="IPR023620">
    <property type="entry name" value="SmpB"/>
</dbReference>
<dbReference type="PANTHER" id="PTHR30308">
    <property type="entry name" value="TMRNA-BINDING COMPONENT OF TRANS-TRANSLATION TAGGING COMPLEX"/>
    <property type="match status" value="1"/>
</dbReference>
<protein>
    <recommendedName>
        <fullName evidence="3">SsrA-binding protein</fullName>
    </recommendedName>
    <alternativeName>
        <fullName evidence="3">Small protein B</fullName>
    </alternativeName>
</protein>
<dbReference type="NCBIfam" id="TIGR00086">
    <property type="entry name" value="smpB"/>
    <property type="match status" value="1"/>
</dbReference>
<dbReference type="AlphaFoldDB" id="A0A1F6BGY0"/>
<organism evidence="4 5">
    <name type="scientific">Candidatus Gottesmanbacteria bacterium RIFCSPLOWO2_01_FULL_42_22</name>
    <dbReference type="NCBI Taxonomy" id="1798391"/>
    <lineage>
        <taxon>Bacteria</taxon>
        <taxon>Candidatus Gottesmaniibacteriota</taxon>
    </lineage>
</organism>
<dbReference type="InterPro" id="IPR000037">
    <property type="entry name" value="SsrA-bd_prot"/>
</dbReference>
<comment type="function">
    <text evidence="3">Required for rescue of stalled ribosomes mediated by trans-translation. Binds to transfer-messenger RNA (tmRNA), required for stable association of tmRNA with ribosomes. tmRNA and SmpB together mimic tRNA shape, replacing the anticodon stem-loop with SmpB. tmRNA is encoded by the ssrA gene; the 2 termini fold to resemble tRNA(Ala) and it encodes a 'tag peptide', a short internal open reading frame. During trans-translation Ala-aminoacylated tmRNA acts like a tRNA, entering the A-site of stalled ribosomes, displacing the stalled mRNA. The ribosome then switches to translate the ORF on the tmRNA; the nascent peptide is terminated with the 'tag peptide' encoded by the tmRNA and targeted for degradation. The ribosome is freed to recommence translation, which seems to be the essential function of trans-translation.</text>
</comment>
<evidence type="ECO:0000256" key="1">
    <source>
        <dbReference type="ARBA" id="ARBA00022490"/>
    </source>
</evidence>
<dbReference type="NCBIfam" id="NF003843">
    <property type="entry name" value="PRK05422.1"/>
    <property type="match status" value="1"/>
</dbReference>
<accession>A0A1F6BGY0</accession>
<dbReference type="GO" id="GO:0003723">
    <property type="term" value="F:RNA binding"/>
    <property type="evidence" value="ECO:0007669"/>
    <property type="project" value="UniProtKB-UniRule"/>
</dbReference>
<dbReference type="Gene3D" id="2.40.280.10">
    <property type="match status" value="1"/>
</dbReference>
<evidence type="ECO:0000256" key="2">
    <source>
        <dbReference type="ARBA" id="ARBA00022884"/>
    </source>
</evidence>
<dbReference type="Proteomes" id="UP000176228">
    <property type="component" value="Unassembled WGS sequence"/>
</dbReference>
<dbReference type="GO" id="GO:0070930">
    <property type="term" value="P:trans-translation-dependent protein tagging"/>
    <property type="evidence" value="ECO:0007669"/>
    <property type="project" value="TreeGrafter"/>
</dbReference>
<dbReference type="PROSITE" id="PS01317">
    <property type="entry name" value="SSRP"/>
    <property type="match status" value="1"/>
</dbReference>
<keyword evidence="1 3" id="KW-0963">Cytoplasm</keyword>
<dbReference type="InterPro" id="IPR020081">
    <property type="entry name" value="SsrA-bd_prot_CS"/>
</dbReference>
<comment type="similarity">
    <text evidence="3">Belongs to the SmpB family.</text>
</comment>
<dbReference type="Pfam" id="PF01668">
    <property type="entry name" value="SmpB"/>
    <property type="match status" value="1"/>
</dbReference>
<dbReference type="PANTHER" id="PTHR30308:SF2">
    <property type="entry name" value="SSRA-BINDING PROTEIN"/>
    <property type="match status" value="1"/>
</dbReference>
<dbReference type="HAMAP" id="MF_00023">
    <property type="entry name" value="SmpB"/>
    <property type="match status" value="1"/>
</dbReference>
<evidence type="ECO:0000313" key="4">
    <source>
        <dbReference type="EMBL" id="OGG36196.1"/>
    </source>
</evidence>
<sequence length="146" mass="16768">MKIINKRAFYDFEILETYETGIVLNGAEVKSVRGGRMSLEGAFVRIIGSEVYLVNAQIFPYAYARPEGYDPKRTRKLLLHKREIISLKTKMGSAGLTLLPLECYNSQSFLKLKIGLARGRKQYEKREKLKKKAIVRDIERALKSKP</sequence>
<dbReference type="GO" id="GO:0005829">
    <property type="term" value="C:cytosol"/>
    <property type="evidence" value="ECO:0007669"/>
    <property type="project" value="TreeGrafter"/>
</dbReference>
<keyword evidence="2 3" id="KW-0694">RNA-binding</keyword>
<dbReference type="EMBL" id="MFJU01000021">
    <property type="protein sequence ID" value="OGG36196.1"/>
    <property type="molecule type" value="Genomic_DNA"/>
</dbReference>
<evidence type="ECO:0000313" key="5">
    <source>
        <dbReference type="Proteomes" id="UP000176228"/>
    </source>
</evidence>
<dbReference type="STRING" id="1798391.A2968_02175"/>
<evidence type="ECO:0000256" key="3">
    <source>
        <dbReference type="HAMAP-Rule" id="MF_00023"/>
    </source>
</evidence>
<comment type="caution">
    <text evidence="4">The sequence shown here is derived from an EMBL/GenBank/DDBJ whole genome shotgun (WGS) entry which is preliminary data.</text>
</comment>
<name>A0A1F6BGY0_9BACT</name>
<reference evidence="4 5" key="1">
    <citation type="journal article" date="2016" name="Nat. Commun.">
        <title>Thousands of microbial genomes shed light on interconnected biogeochemical processes in an aquifer system.</title>
        <authorList>
            <person name="Anantharaman K."/>
            <person name="Brown C.T."/>
            <person name="Hug L.A."/>
            <person name="Sharon I."/>
            <person name="Castelle C.J."/>
            <person name="Probst A.J."/>
            <person name="Thomas B.C."/>
            <person name="Singh A."/>
            <person name="Wilkins M.J."/>
            <person name="Karaoz U."/>
            <person name="Brodie E.L."/>
            <person name="Williams K.H."/>
            <person name="Hubbard S.S."/>
            <person name="Banfield J.F."/>
        </authorList>
    </citation>
    <scope>NUCLEOTIDE SEQUENCE [LARGE SCALE GENOMIC DNA]</scope>
</reference>
<dbReference type="CDD" id="cd09294">
    <property type="entry name" value="SmpB"/>
    <property type="match status" value="1"/>
</dbReference>
<comment type="subcellular location">
    <subcellularLocation>
        <location evidence="3">Cytoplasm</location>
    </subcellularLocation>
    <text evidence="3">The tmRNA-SmpB complex associates with stalled 70S ribosomes.</text>
</comment>
<gene>
    <name evidence="3" type="primary">smpB</name>
    <name evidence="4" type="ORF">A2968_02175</name>
</gene>
<dbReference type="GO" id="GO:0070929">
    <property type="term" value="P:trans-translation"/>
    <property type="evidence" value="ECO:0007669"/>
    <property type="project" value="UniProtKB-UniRule"/>
</dbReference>
<proteinExistence type="inferred from homology"/>